<dbReference type="InterPro" id="IPR027417">
    <property type="entry name" value="P-loop_NTPase"/>
</dbReference>
<dbReference type="PANTHER" id="PTHR13308">
    <property type="entry name" value="NEDD4-BINDING PROTEIN 2-LIKE 1"/>
    <property type="match status" value="1"/>
</dbReference>
<dbReference type="RefSeq" id="WP_257083283.1">
    <property type="nucleotide sequence ID" value="NZ_CP102096.1"/>
</dbReference>
<dbReference type="GO" id="GO:0005524">
    <property type="term" value="F:ATP binding"/>
    <property type="evidence" value="ECO:0007669"/>
    <property type="project" value="UniProtKB-KW"/>
</dbReference>
<keyword evidence="1" id="KW-0067">ATP-binding</keyword>
<name>A0ABY5LBR0_9VIBR</name>
<evidence type="ECO:0000313" key="1">
    <source>
        <dbReference type="EMBL" id="UUM29492.1"/>
    </source>
</evidence>
<dbReference type="InterPro" id="IPR026302">
    <property type="entry name" value="NEDD4-bd_p2"/>
</dbReference>
<dbReference type="Proteomes" id="UP001058602">
    <property type="component" value="Chromosome 1"/>
</dbReference>
<keyword evidence="2" id="KW-1185">Reference proteome</keyword>
<dbReference type="Pfam" id="PF13671">
    <property type="entry name" value="AAA_33"/>
    <property type="match status" value="1"/>
</dbReference>
<proteinExistence type="predicted"/>
<organism evidence="1 2">
    <name type="scientific">Vibrio japonicus</name>
    <dbReference type="NCBI Taxonomy" id="1824638"/>
    <lineage>
        <taxon>Bacteria</taxon>
        <taxon>Pseudomonadati</taxon>
        <taxon>Pseudomonadota</taxon>
        <taxon>Gammaproteobacteria</taxon>
        <taxon>Vibrionales</taxon>
        <taxon>Vibrionaceae</taxon>
        <taxon>Vibrio</taxon>
    </lineage>
</organism>
<dbReference type="SUPFAM" id="SSF52540">
    <property type="entry name" value="P-loop containing nucleoside triphosphate hydrolases"/>
    <property type="match status" value="1"/>
</dbReference>
<reference evidence="1" key="1">
    <citation type="submission" date="2022-07" db="EMBL/GenBank/DDBJ databases">
        <title>Complete genome of Vibrio japonicus strain JCM 31412T and phylogenomic assessment of the Nereis clade of the genus Vibrio.</title>
        <authorList>
            <person name="Shlafstein M.D."/>
            <person name="Emsley S.A."/>
            <person name="Ushijima B."/>
            <person name="Videau P."/>
            <person name="Saw J.H."/>
        </authorList>
    </citation>
    <scope>NUCLEOTIDE SEQUENCE</scope>
    <source>
        <strain evidence="1">JCM 31412</strain>
    </source>
</reference>
<dbReference type="EMBL" id="CP102096">
    <property type="protein sequence ID" value="UUM29492.1"/>
    <property type="molecule type" value="Genomic_DNA"/>
</dbReference>
<keyword evidence="1" id="KW-0547">Nucleotide-binding</keyword>
<protein>
    <submittedName>
        <fullName evidence="1">ATP-binding protein</fullName>
    </submittedName>
</protein>
<dbReference type="PANTHER" id="PTHR13308:SF40">
    <property type="entry name" value="NEDD4-BINDING PROTEIN 2-LIKE 1"/>
    <property type="match status" value="1"/>
</dbReference>
<evidence type="ECO:0000313" key="2">
    <source>
        <dbReference type="Proteomes" id="UP001058602"/>
    </source>
</evidence>
<accession>A0ABY5LBR0</accession>
<sequence length="133" mass="15320">MTFKLTLIRGLPGSGKSTLAKSLNVNHYEADMYFMDEAGSYCFKSDEIAQAHQWCQTMTSKSLAKKQSVVVSNTFVRRWEMTPYLKLANRYGAKFEVIECKNDFGNIHGVEPATIQQMKKRWQEWQSVPQLSK</sequence>
<gene>
    <name evidence="1" type="ORF">NP165_07090</name>
</gene>
<dbReference type="Gene3D" id="3.40.50.300">
    <property type="entry name" value="P-loop containing nucleotide triphosphate hydrolases"/>
    <property type="match status" value="1"/>
</dbReference>